<dbReference type="InterPro" id="IPR058792">
    <property type="entry name" value="Beta-barrel_RND_2"/>
</dbReference>
<keyword evidence="2" id="KW-0175">Coiled coil</keyword>
<gene>
    <name evidence="5" type="ORF">A3H70_01580</name>
</gene>
<feature type="coiled-coil region" evidence="2">
    <location>
        <begin position="331"/>
        <end position="405"/>
    </location>
</feature>
<feature type="coiled-coil region" evidence="2">
    <location>
        <begin position="118"/>
        <end position="171"/>
    </location>
</feature>
<name>A0A1G2BQ08_9BACT</name>
<comment type="similarity">
    <text evidence="1">Belongs to the membrane fusion protein (MFP) (TC 8.A.1) family.</text>
</comment>
<protein>
    <recommendedName>
        <fullName evidence="4">CusB-like beta-barrel domain-containing protein</fullName>
    </recommendedName>
</protein>
<accession>A0A1G2BQ08</accession>
<dbReference type="Gene3D" id="2.40.30.170">
    <property type="match status" value="1"/>
</dbReference>
<dbReference type="PANTHER" id="PTHR30469:SF15">
    <property type="entry name" value="HLYD FAMILY OF SECRETION PROTEINS"/>
    <property type="match status" value="1"/>
</dbReference>
<evidence type="ECO:0000256" key="2">
    <source>
        <dbReference type="SAM" id="Coils"/>
    </source>
</evidence>
<dbReference type="GO" id="GO:1990281">
    <property type="term" value="C:efflux pump complex"/>
    <property type="evidence" value="ECO:0007669"/>
    <property type="project" value="TreeGrafter"/>
</dbReference>
<dbReference type="PANTHER" id="PTHR30469">
    <property type="entry name" value="MULTIDRUG RESISTANCE PROTEIN MDTA"/>
    <property type="match status" value="1"/>
</dbReference>
<dbReference type="Gene3D" id="2.40.50.100">
    <property type="match status" value="2"/>
</dbReference>
<evidence type="ECO:0000313" key="5">
    <source>
        <dbReference type="EMBL" id="OGY90896.1"/>
    </source>
</evidence>
<dbReference type="STRING" id="1798553.A3H70_01580"/>
<keyword evidence="3" id="KW-0472">Membrane</keyword>
<dbReference type="GO" id="GO:0015562">
    <property type="term" value="F:efflux transmembrane transporter activity"/>
    <property type="evidence" value="ECO:0007669"/>
    <property type="project" value="TreeGrafter"/>
</dbReference>
<keyword evidence="3" id="KW-0812">Transmembrane</keyword>
<dbReference type="Gene3D" id="2.40.420.20">
    <property type="match status" value="1"/>
</dbReference>
<proteinExistence type="inferred from homology"/>
<dbReference type="Pfam" id="PF25954">
    <property type="entry name" value="Beta-barrel_RND_2"/>
    <property type="match status" value="1"/>
</dbReference>
<dbReference type="InterPro" id="IPR006143">
    <property type="entry name" value="RND_pump_MFP"/>
</dbReference>
<dbReference type="Gene3D" id="1.10.287.470">
    <property type="entry name" value="Helix hairpin bin"/>
    <property type="match status" value="1"/>
</dbReference>
<feature type="transmembrane region" description="Helical" evidence="3">
    <location>
        <begin position="12"/>
        <end position="33"/>
    </location>
</feature>
<dbReference type="EMBL" id="MHKO01000058">
    <property type="protein sequence ID" value="OGY90896.1"/>
    <property type="molecule type" value="Genomic_DNA"/>
</dbReference>
<dbReference type="NCBIfam" id="TIGR01730">
    <property type="entry name" value="RND_mfp"/>
    <property type="match status" value="1"/>
</dbReference>
<feature type="domain" description="CusB-like beta-barrel" evidence="4">
    <location>
        <begin position="440"/>
        <end position="516"/>
    </location>
</feature>
<organism evidence="5 6">
    <name type="scientific">Candidatus Komeilibacteria bacterium RIFCSPLOWO2_02_FULL_48_11</name>
    <dbReference type="NCBI Taxonomy" id="1798553"/>
    <lineage>
        <taxon>Bacteria</taxon>
        <taxon>Candidatus Komeiliibacteriota</taxon>
    </lineage>
</organism>
<evidence type="ECO:0000313" key="6">
    <source>
        <dbReference type="Proteomes" id="UP000178109"/>
    </source>
</evidence>
<evidence type="ECO:0000256" key="1">
    <source>
        <dbReference type="ARBA" id="ARBA00009477"/>
    </source>
</evidence>
<keyword evidence="3" id="KW-1133">Transmembrane helix</keyword>
<comment type="caution">
    <text evidence="5">The sequence shown here is derived from an EMBL/GenBank/DDBJ whole genome shotgun (WGS) entry which is preliminary data.</text>
</comment>
<reference evidence="5 6" key="1">
    <citation type="journal article" date="2016" name="Nat. Commun.">
        <title>Thousands of microbial genomes shed light on interconnected biogeochemical processes in an aquifer system.</title>
        <authorList>
            <person name="Anantharaman K."/>
            <person name="Brown C.T."/>
            <person name="Hug L.A."/>
            <person name="Sharon I."/>
            <person name="Castelle C.J."/>
            <person name="Probst A.J."/>
            <person name="Thomas B.C."/>
            <person name="Singh A."/>
            <person name="Wilkins M.J."/>
            <person name="Karaoz U."/>
            <person name="Brodie E.L."/>
            <person name="Williams K.H."/>
            <person name="Hubbard S.S."/>
            <person name="Banfield J.F."/>
        </authorList>
    </citation>
    <scope>NUCLEOTIDE SEQUENCE [LARGE SCALE GENOMIC DNA]</scope>
</reference>
<evidence type="ECO:0000259" key="4">
    <source>
        <dbReference type="Pfam" id="PF25954"/>
    </source>
</evidence>
<dbReference type="Proteomes" id="UP000178109">
    <property type="component" value="Unassembled WGS sequence"/>
</dbReference>
<sequence>MELFMKLSRKSIIIGGGAVAAVFIGYGLIQSFFPDKTKYDFVMAERQTIIQEVSVTGRVKPAESVDLAFERSGRVTSVGAIVGDKVKTGQVLLILDRRQLSAEVSRAAANVEGTKASLRQYEAAVIREEANLEELKRGNRPEEIFLAEIKVSNAERALQDARTNVDQTTNKVAIDLVNVYEGIKDVLRDAYTKADDAINRQIDAIFINETTSPQLSFNLIHPQLKTEVEWQRSLVYTELEQLKSLLVSQSLSLSSLEDALESGSKHLLVIRDFLQKVNEVVKDASDLSAASVDSYRTSVTLGLSNVNTVLATANSHHQKLATQRVIGQNNITAAEAKVNDAKNILEAAQAELALKRAPAGVEEIAAQNAVLKQAQANLASQQARVREAKAAVESLQAQLAENSLLAPFSGTVTRQEAKLGEIVSPGVVLVSIISEAKYEIEANVPEIDVSKIQVGNPATTTLDAYGNDVIFSASVITIDPAETIIEGVSTYKVKLQFGQDDERIKSGMTANITILAQKRADVLAVPQRAVIDKDGKKIIRLLRGEGRQQKIEEVVVKVGLRGSDGNVEIIEGVSEGDRVVVGEKK</sequence>
<dbReference type="SUPFAM" id="SSF111369">
    <property type="entry name" value="HlyD-like secretion proteins"/>
    <property type="match status" value="2"/>
</dbReference>
<dbReference type="AlphaFoldDB" id="A0A1G2BQ08"/>
<evidence type="ECO:0000256" key="3">
    <source>
        <dbReference type="SAM" id="Phobius"/>
    </source>
</evidence>